<comment type="caution">
    <text evidence="1">The sequence shown here is derived from an EMBL/GenBank/DDBJ whole genome shotgun (WGS) entry which is preliminary data.</text>
</comment>
<dbReference type="Proteomes" id="UP001230649">
    <property type="component" value="Unassembled WGS sequence"/>
</dbReference>
<evidence type="ECO:0000313" key="1">
    <source>
        <dbReference type="EMBL" id="KAJ9091808.1"/>
    </source>
</evidence>
<evidence type="ECO:0000313" key="2">
    <source>
        <dbReference type="Proteomes" id="UP001230649"/>
    </source>
</evidence>
<dbReference type="EMBL" id="JASBWS010000190">
    <property type="protein sequence ID" value="KAJ9091808.1"/>
    <property type="molecule type" value="Genomic_DNA"/>
</dbReference>
<organism evidence="1 2">
    <name type="scientific">Naganishia adeliensis</name>
    <dbReference type="NCBI Taxonomy" id="92952"/>
    <lineage>
        <taxon>Eukaryota</taxon>
        <taxon>Fungi</taxon>
        <taxon>Dikarya</taxon>
        <taxon>Basidiomycota</taxon>
        <taxon>Agaricomycotina</taxon>
        <taxon>Tremellomycetes</taxon>
        <taxon>Filobasidiales</taxon>
        <taxon>Filobasidiaceae</taxon>
        <taxon>Naganishia</taxon>
    </lineage>
</organism>
<protein>
    <submittedName>
        <fullName evidence="1">Uncharacterized protein</fullName>
    </submittedName>
</protein>
<proteinExistence type="predicted"/>
<accession>A0ACC2UXK0</accession>
<reference evidence="1" key="1">
    <citation type="submission" date="2023-04" db="EMBL/GenBank/DDBJ databases">
        <title>Draft Genome sequencing of Naganishia species isolated from polar environments using Oxford Nanopore Technology.</title>
        <authorList>
            <person name="Leo P."/>
            <person name="Venkateswaran K."/>
        </authorList>
    </citation>
    <scope>NUCLEOTIDE SEQUENCE</scope>
    <source>
        <strain evidence="1">MNA-CCFEE 5262</strain>
    </source>
</reference>
<name>A0ACC2UXK0_9TREE</name>
<gene>
    <name evidence="1" type="ORF">QFC20_007538</name>
</gene>
<sequence length="148" mass="15744">MFTVHASPTAAQQSYLPPVGSRSASLTADEDEPAGEANSRSNADGRTAQVVGGVGTSILSDLSHGAEPTLASALAAAETAQMEDMRAELAATRARMQELERSREEQAQALEVERQAREDAETDLRTALVRRAEVTDPGVPEPVITRQM</sequence>
<keyword evidence="2" id="KW-1185">Reference proteome</keyword>